<sequence length="238" mass="26453">MNAVTEADLLSRFGFYKGALYVREQSLCVVSDVHIGLSEALYRQGLHFPLHEEETLLERFEAILGRFKPEAFVLDGDIFHAFDRVSRDVKETFQTILATLKARCEVVLVRGSHDVMLPAIRGGSVERYDRGGYTVVHGDQAVEDHGTLIIGHDHPAIEIDLARFPCFLYGEGVVRGRDIIVLPAFNPLSPGVMINYARSRDFLSPILRRVDAGSLQPVVEVDGEAVVLPPLAGIRRFA</sequence>
<dbReference type="AlphaFoldDB" id="A0A0H1QY36"/>
<dbReference type="PANTHER" id="PTHR39323:SF1">
    <property type="entry name" value="BLR1149 PROTEIN"/>
    <property type="match status" value="1"/>
</dbReference>
<dbReference type="PANTHER" id="PTHR39323">
    <property type="entry name" value="BLR1149 PROTEIN"/>
    <property type="match status" value="1"/>
</dbReference>
<dbReference type="RefSeq" id="WP_048184579.1">
    <property type="nucleotide sequence ID" value="NZ_JXOJ01000004.1"/>
</dbReference>
<proteinExistence type="predicted"/>
<dbReference type="SUPFAM" id="SSF56300">
    <property type="entry name" value="Metallo-dependent phosphatases"/>
    <property type="match status" value="1"/>
</dbReference>
<dbReference type="InterPro" id="IPR029052">
    <property type="entry name" value="Metallo-depent_PP-like"/>
</dbReference>
<dbReference type="OrthoDB" id="18264at2157"/>
<accession>A0A0H1QY36</accession>
<dbReference type="EMBL" id="JXOJ01000004">
    <property type="protein sequence ID" value="KLK87820.1"/>
    <property type="molecule type" value="Genomic_DNA"/>
</dbReference>
<dbReference type="GO" id="GO:0016787">
    <property type="term" value="F:hydrolase activity"/>
    <property type="evidence" value="ECO:0007669"/>
    <property type="project" value="InterPro"/>
</dbReference>
<protein>
    <submittedName>
        <fullName evidence="2">Phosphoesterase</fullName>
    </submittedName>
</protein>
<dbReference type="PATRIC" id="fig|1550566.3.peg.2045"/>
<dbReference type="Proteomes" id="UP000035301">
    <property type="component" value="Unassembled WGS sequence"/>
</dbReference>
<gene>
    <name evidence="2" type="ORF">SZ63_09410</name>
</gene>
<dbReference type="Gene3D" id="3.60.21.10">
    <property type="match status" value="1"/>
</dbReference>
<dbReference type="Pfam" id="PF00149">
    <property type="entry name" value="Metallophos"/>
    <property type="match status" value="1"/>
</dbReference>
<feature type="domain" description="Calcineurin-like phosphoesterase" evidence="1">
    <location>
        <begin position="28"/>
        <end position="129"/>
    </location>
</feature>
<evidence type="ECO:0000259" key="1">
    <source>
        <dbReference type="Pfam" id="PF00149"/>
    </source>
</evidence>
<dbReference type="InterPro" id="IPR004843">
    <property type="entry name" value="Calcineurin-like_PHP"/>
</dbReference>
<evidence type="ECO:0000313" key="2">
    <source>
        <dbReference type="EMBL" id="KLK87820.1"/>
    </source>
</evidence>
<dbReference type="CDD" id="cd07391">
    <property type="entry name" value="MPP_PF1019"/>
    <property type="match status" value="1"/>
</dbReference>
<reference evidence="2 3" key="1">
    <citation type="journal article" date="2015" name="Int. J. Syst. Evol. Microbiol.">
        <title>Methanoculleus sediminis sp. nov., a methanogen from sediments near a submarine mud volcano.</title>
        <authorList>
            <person name="Chen S.C."/>
            <person name="Chen M.F."/>
            <person name="Lai M.C."/>
            <person name="Weng C.Y."/>
            <person name="Wu S.Y."/>
            <person name="Lin S."/>
            <person name="Yang T.F."/>
            <person name="Chen P.C."/>
        </authorList>
    </citation>
    <scope>NUCLEOTIDE SEQUENCE [LARGE SCALE GENOMIC DNA]</scope>
    <source>
        <strain evidence="2 3">S3Fa</strain>
    </source>
</reference>
<comment type="caution">
    <text evidence="2">The sequence shown here is derived from an EMBL/GenBank/DDBJ whole genome shotgun (WGS) entry which is preliminary data.</text>
</comment>
<dbReference type="STRING" id="1550566.SZ63_09410"/>
<keyword evidence="3" id="KW-1185">Reference proteome</keyword>
<name>A0A0H1QY36_9EURY</name>
<organism evidence="2 3">
    <name type="scientific">Methanoculleus sediminis</name>
    <dbReference type="NCBI Taxonomy" id="1550566"/>
    <lineage>
        <taxon>Archaea</taxon>
        <taxon>Methanobacteriati</taxon>
        <taxon>Methanobacteriota</taxon>
        <taxon>Stenosarchaea group</taxon>
        <taxon>Methanomicrobia</taxon>
        <taxon>Methanomicrobiales</taxon>
        <taxon>Methanomicrobiaceae</taxon>
        <taxon>Methanoculleus</taxon>
    </lineage>
</organism>
<evidence type="ECO:0000313" key="3">
    <source>
        <dbReference type="Proteomes" id="UP000035301"/>
    </source>
</evidence>